<feature type="non-terminal residue" evidence="3">
    <location>
        <position position="190"/>
    </location>
</feature>
<feature type="region of interest" description="Disordered" evidence="1">
    <location>
        <begin position="170"/>
        <end position="190"/>
    </location>
</feature>
<organism evidence="3">
    <name type="scientific">marine metagenome</name>
    <dbReference type="NCBI Taxonomy" id="408172"/>
    <lineage>
        <taxon>unclassified sequences</taxon>
        <taxon>metagenomes</taxon>
        <taxon>ecological metagenomes</taxon>
    </lineage>
</organism>
<feature type="transmembrane region" description="Helical" evidence="2">
    <location>
        <begin position="107"/>
        <end position="131"/>
    </location>
</feature>
<sequence>MVDDLSEFSAGEFQTVSELLASSSDLQYLMCILVGGLIAIAVGYHSFGKWMYSKEFSYTRPHVSRFARTAMLAFFAIGLVTAINVYIQVSNVGWEGSEWREDSTETFAKILNTINILVIGYTVSQLIPIALNMAEKAKLEKEDFEKWKDLKGFKDDEGGLFHKIFKWIPPKTPPEDLTNEEFEKNLQTKE</sequence>
<feature type="transmembrane region" description="Helical" evidence="2">
    <location>
        <begin position="26"/>
        <end position="45"/>
    </location>
</feature>
<evidence type="ECO:0000256" key="2">
    <source>
        <dbReference type="SAM" id="Phobius"/>
    </source>
</evidence>
<proteinExistence type="predicted"/>
<gene>
    <name evidence="3" type="ORF">METZ01_LOCUS206660</name>
</gene>
<feature type="compositionally biased region" description="Basic and acidic residues" evidence="1">
    <location>
        <begin position="181"/>
        <end position="190"/>
    </location>
</feature>
<evidence type="ECO:0000313" key="3">
    <source>
        <dbReference type="EMBL" id="SVB53806.1"/>
    </source>
</evidence>
<reference evidence="3" key="1">
    <citation type="submission" date="2018-05" db="EMBL/GenBank/DDBJ databases">
        <authorList>
            <person name="Lanie J.A."/>
            <person name="Ng W.-L."/>
            <person name="Kazmierczak K.M."/>
            <person name="Andrzejewski T.M."/>
            <person name="Davidsen T.M."/>
            <person name="Wayne K.J."/>
            <person name="Tettelin H."/>
            <person name="Glass J.I."/>
            <person name="Rusch D."/>
            <person name="Podicherti R."/>
            <person name="Tsui H.-C.T."/>
            <person name="Winkler M.E."/>
        </authorList>
    </citation>
    <scope>NUCLEOTIDE SEQUENCE</scope>
</reference>
<protein>
    <recommendedName>
        <fullName evidence="4">DUF5671 domain-containing protein</fullName>
    </recommendedName>
</protein>
<keyword evidence="2" id="KW-1133">Transmembrane helix</keyword>
<accession>A0A382ESM3</accession>
<evidence type="ECO:0000256" key="1">
    <source>
        <dbReference type="SAM" id="MobiDB-lite"/>
    </source>
</evidence>
<feature type="transmembrane region" description="Helical" evidence="2">
    <location>
        <begin position="66"/>
        <end position="87"/>
    </location>
</feature>
<dbReference type="AlphaFoldDB" id="A0A382ESM3"/>
<keyword evidence="2" id="KW-0472">Membrane</keyword>
<name>A0A382ESM3_9ZZZZ</name>
<keyword evidence="2" id="KW-0812">Transmembrane</keyword>
<dbReference type="EMBL" id="UINC01046153">
    <property type="protein sequence ID" value="SVB53806.1"/>
    <property type="molecule type" value="Genomic_DNA"/>
</dbReference>
<evidence type="ECO:0008006" key="4">
    <source>
        <dbReference type="Google" id="ProtNLM"/>
    </source>
</evidence>